<dbReference type="RefSeq" id="WP_079205745.1">
    <property type="nucleotide sequence ID" value="NZ_MVGR01000002.1"/>
</dbReference>
<accession>A0A1V4BYP5</accession>
<proteinExistence type="predicted"/>
<comment type="caution">
    <text evidence="1">The sequence shown here is derived from an EMBL/GenBank/DDBJ whole genome shotgun (WGS) entry which is preliminary data.</text>
</comment>
<dbReference type="Proteomes" id="UP000189835">
    <property type="component" value="Unassembled WGS sequence"/>
</dbReference>
<name>A0A1V4BYP5_MICAE</name>
<dbReference type="EMBL" id="MVGR01000002">
    <property type="protein sequence ID" value="OPF19783.1"/>
    <property type="molecule type" value="Genomic_DNA"/>
</dbReference>
<evidence type="ECO:0000313" key="1">
    <source>
        <dbReference type="EMBL" id="OPF19783.1"/>
    </source>
</evidence>
<gene>
    <name evidence="1" type="ORF">B1L04_03095</name>
</gene>
<dbReference type="Pfam" id="PF19936">
    <property type="entry name" value="DUF6399"/>
    <property type="match status" value="1"/>
</dbReference>
<organism evidence="1 2">
    <name type="scientific">Microcystis aeruginosa KW</name>
    <dbReference type="NCBI Taxonomy" id="1960155"/>
    <lineage>
        <taxon>Bacteria</taxon>
        <taxon>Bacillati</taxon>
        <taxon>Cyanobacteriota</taxon>
        <taxon>Cyanophyceae</taxon>
        <taxon>Oscillatoriophycideae</taxon>
        <taxon>Chroococcales</taxon>
        <taxon>Microcystaceae</taxon>
        <taxon>Microcystis</taxon>
    </lineage>
</organism>
<evidence type="ECO:0000313" key="2">
    <source>
        <dbReference type="Proteomes" id="UP000189835"/>
    </source>
</evidence>
<dbReference type="InterPro" id="IPR045650">
    <property type="entry name" value="DUF6399"/>
</dbReference>
<dbReference type="AlphaFoldDB" id="A0A1V4BYP5"/>
<protein>
    <submittedName>
        <fullName evidence="1">Uncharacterized protein</fullName>
    </submittedName>
</protein>
<sequence>MGLRQRCQEVYEAAKKLGIKSVRALSRATNLSKSSVHRLGQRIKRRHQEPESAFWESPEGFEWLRLLVLATIYIFGIKQGVGAEVLSEFFHLLRLNRQVGVSPTALRQLEAKVRSEILTYLELQHQQIKQSPPSLEIIAGADETFFPGVPGIVLVLMDLVSGYILLEKKSSDRKYQTWFDQVQTALSQIGIVGSIKSLVSDRAQALIQLAVQGLGIQSLPDLFHGMRCLSRSIGARLGGQLARTKRQLQETTREITARNLKEKPISVQLSQRFSRLQEEYQFLELGVESYRSILHQISTIVHPFTVDRSEFQTGVDVANALRAQLPILAALGETYQLAKIEKALEQFNCQVLGIAAGINLWWQGVEQSLLWEELDELTQNWLVSCLLPEVYWLTQFSKTKNQDLRPVYQEAYEKAHRQLLAHQLTFTLNKVEVEQWRDWGTSMVAKFQRTTSAIEGRNGYLSRLHHNGRGLEEKDLQVLTVIHNFDLKRADGSTAASRFFATSQ</sequence>
<reference evidence="1 2" key="1">
    <citation type="submission" date="2017-02" db="EMBL/GenBank/DDBJ databases">
        <title>Genome sequence of Microcystis aeruginosa KW.</title>
        <authorList>
            <person name="Oh H.-M."/>
            <person name="Ahn C.-Y."/>
            <person name="Jeong H."/>
            <person name="Srivastava A."/>
            <person name="Lee H.-G."/>
            <person name="Kang S.-R."/>
        </authorList>
    </citation>
    <scope>NUCLEOTIDE SEQUENCE [LARGE SCALE GENOMIC DNA]</scope>
    <source>
        <strain evidence="1 2">KW</strain>
    </source>
</reference>